<feature type="transmembrane region" description="Helical" evidence="1">
    <location>
        <begin position="254"/>
        <end position="275"/>
    </location>
</feature>
<keyword evidence="1" id="KW-0472">Membrane</keyword>
<protein>
    <submittedName>
        <fullName evidence="2">Uncharacterized protein</fullName>
    </submittedName>
</protein>
<evidence type="ECO:0000313" key="2">
    <source>
        <dbReference type="EMBL" id="KOS41696.1"/>
    </source>
</evidence>
<sequence>MQTNRREFLVLDSSRTHPRGPFLSTPFNCSYSFPDGFVFTPFITNMVLQSNNGLYAARQPFSSITTSSSENIVSNPSILVSFFSAKFSRDLTYTVSNASAVDMIPTMTNCTVFLCEKQYNESRGIIHRNTAQLFRIQPLPVWTMTACIQREPCLVAPAHGAKQFSTNSTYSIEYDTLSNLWSLMNMLFNTSLTQTDGMLQPGIQSSSFLFSSDNLTQSIDSMATSMTDHIRSSDKSSAVRGWAYRVETYIHVRWPWVILPGIAVILSILLFIAMARETRGHPVLWKSSVLPLLLGQLRVSPDHDFSIMRPLGKLNDDSQKIKVILEEDRGNLLFTERE</sequence>
<organism evidence="2 3">
    <name type="scientific">Penicillium nordicum</name>
    <dbReference type="NCBI Taxonomy" id="229535"/>
    <lineage>
        <taxon>Eukaryota</taxon>
        <taxon>Fungi</taxon>
        <taxon>Dikarya</taxon>
        <taxon>Ascomycota</taxon>
        <taxon>Pezizomycotina</taxon>
        <taxon>Eurotiomycetes</taxon>
        <taxon>Eurotiomycetidae</taxon>
        <taxon>Eurotiales</taxon>
        <taxon>Aspergillaceae</taxon>
        <taxon>Penicillium</taxon>
    </lineage>
</organism>
<proteinExistence type="predicted"/>
<keyword evidence="1" id="KW-0812">Transmembrane</keyword>
<evidence type="ECO:0000256" key="1">
    <source>
        <dbReference type="SAM" id="Phobius"/>
    </source>
</evidence>
<dbReference type="OrthoDB" id="5376804at2759"/>
<dbReference type="PANTHER" id="PTHR35394:SF5">
    <property type="entry name" value="DUF3176 DOMAIN-CONTAINING PROTEIN"/>
    <property type="match status" value="1"/>
</dbReference>
<reference evidence="2 3" key="1">
    <citation type="submission" date="2015-08" db="EMBL/GenBank/DDBJ databases">
        <title>Genome sequencing of Penicillium nordicum.</title>
        <authorList>
            <person name="Nguyen H.D."/>
            <person name="Seifert K.A."/>
        </authorList>
    </citation>
    <scope>NUCLEOTIDE SEQUENCE [LARGE SCALE GENOMIC DNA]</scope>
    <source>
        <strain evidence="2 3">DAOMC 185683</strain>
    </source>
</reference>
<gene>
    <name evidence="2" type="ORF">ACN38_g7439</name>
</gene>
<dbReference type="EMBL" id="LHQQ01000124">
    <property type="protein sequence ID" value="KOS41696.1"/>
    <property type="molecule type" value="Genomic_DNA"/>
</dbReference>
<keyword evidence="1" id="KW-1133">Transmembrane helix</keyword>
<keyword evidence="3" id="KW-1185">Reference proteome</keyword>
<dbReference type="PANTHER" id="PTHR35394">
    <property type="entry name" value="DUF3176 DOMAIN-CONTAINING PROTEIN"/>
    <property type="match status" value="1"/>
</dbReference>
<dbReference type="AlphaFoldDB" id="A0A0M8NY66"/>
<dbReference type="STRING" id="229535.A0A0M8NY66"/>
<dbReference type="Proteomes" id="UP000037696">
    <property type="component" value="Unassembled WGS sequence"/>
</dbReference>
<evidence type="ECO:0000313" key="3">
    <source>
        <dbReference type="Proteomes" id="UP000037696"/>
    </source>
</evidence>
<accession>A0A0M8NY66</accession>
<name>A0A0M8NY66_9EURO</name>
<comment type="caution">
    <text evidence="2">The sequence shown here is derived from an EMBL/GenBank/DDBJ whole genome shotgun (WGS) entry which is preliminary data.</text>
</comment>